<dbReference type="EMBL" id="AFWV01000002">
    <property type="protein sequence ID" value="EGV20162.1"/>
    <property type="molecule type" value="Genomic_DNA"/>
</dbReference>
<sequence length="67" mass="7677">MRLSGNQREYALAFVHGDRLVKMNTTQYEIEVLAAMTDQYIDHCLDNPKDNALATFEKIGKSQRGCR</sequence>
<name>F9U7D6_9GAMM</name>
<evidence type="ECO:0000313" key="1">
    <source>
        <dbReference type="EMBL" id="EGV20162.1"/>
    </source>
</evidence>
<keyword evidence="2" id="KW-1185">Reference proteome</keyword>
<dbReference type="STRING" id="768671.ThimaDRAFT_0838"/>
<organism evidence="1 2">
    <name type="scientific">Thiocapsa marina 5811</name>
    <dbReference type="NCBI Taxonomy" id="768671"/>
    <lineage>
        <taxon>Bacteria</taxon>
        <taxon>Pseudomonadati</taxon>
        <taxon>Pseudomonadota</taxon>
        <taxon>Gammaproteobacteria</taxon>
        <taxon>Chromatiales</taxon>
        <taxon>Chromatiaceae</taxon>
        <taxon>Thiocapsa</taxon>
    </lineage>
</organism>
<protein>
    <submittedName>
        <fullName evidence="1">Uncharacterized protein</fullName>
    </submittedName>
</protein>
<reference evidence="1 2" key="1">
    <citation type="submission" date="2011-06" db="EMBL/GenBank/DDBJ databases">
        <title>The draft genome of Thiocapsa marina 5811.</title>
        <authorList>
            <consortium name="US DOE Joint Genome Institute (JGI-PGF)"/>
            <person name="Lucas S."/>
            <person name="Han J."/>
            <person name="Cheng J.-F."/>
            <person name="Goodwin L."/>
            <person name="Pitluck S."/>
            <person name="Peters L."/>
            <person name="Land M.L."/>
            <person name="Hauser L."/>
            <person name="Vogl K."/>
            <person name="Liu Z."/>
            <person name="Imhoff J."/>
            <person name="Thiel V."/>
            <person name="Frigaard N.-U."/>
            <person name="Bryant D."/>
            <person name="Woyke T.J."/>
        </authorList>
    </citation>
    <scope>NUCLEOTIDE SEQUENCE [LARGE SCALE GENOMIC DNA]</scope>
    <source>
        <strain evidence="1 2">5811</strain>
    </source>
</reference>
<accession>F9U7D6</accession>
<dbReference type="Proteomes" id="UP000005459">
    <property type="component" value="Unassembled WGS sequence"/>
</dbReference>
<evidence type="ECO:0000313" key="2">
    <source>
        <dbReference type="Proteomes" id="UP000005459"/>
    </source>
</evidence>
<proteinExistence type="predicted"/>
<gene>
    <name evidence="1" type="ORF">ThimaDRAFT_0838</name>
</gene>
<dbReference type="AlphaFoldDB" id="F9U7D6"/>
<dbReference type="eggNOG" id="ENOG5032KPD">
    <property type="taxonomic scope" value="Bacteria"/>
</dbReference>